<sequence length="59" mass="6878">MDKVCLFKAMKTYKAHRQHLAMSTSRIATSDLAKTIELLIEQQNAQREEEKAQREEEKA</sequence>
<proteinExistence type="predicted"/>
<protein>
    <submittedName>
        <fullName evidence="2">Uncharacterized protein</fullName>
    </submittedName>
</protein>
<reference evidence="2" key="1">
    <citation type="submission" date="2022-11" db="UniProtKB">
        <authorList>
            <consortium name="WormBaseParasite"/>
        </authorList>
    </citation>
    <scope>IDENTIFICATION</scope>
</reference>
<evidence type="ECO:0000313" key="2">
    <source>
        <dbReference type="WBParaSite" id="nRc.2.0.1.t12793-RA"/>
    </source>
</evidence>
<dbReference type="Proteomes" id="UP000887565">
    <property type="component" value="Unplaced"/>
</dbReference>
<keyword evidence="1" id="KW-1185">Reference proteome</keyword>
<organism evidence="1 2">
    <name type="scientific">Romanomermis culicivorax</name>
    <name type="common">Nematode worm</name>
    <dbReference type="NCBI Taxonomy" id="13658"/>
    <lineage>
        <taxon>Eukaryota</taxon>
        <taxon>Metazoa</taxon>
        <taxon>Ecdysozoa</taxon>
        <taxon>Nematoda</taxon>
        <taxon>Enoplea</taxon>
        <taxon>Dorylaimia</taxon>
        <taxon>Mermithida</taxon>
        <taxon>Mermithoidea</taxon>
        <taxon>Mermithidae</taxon>
        <taxon>Romanomermis</taxon>
    </lineage>
</organism>
<evidence type="ECO:0000313" key="1">
    <source>
        <dbReference type="Proteomes" id="UP000887565"/>
    </source>
</evidence>
<dbReference type="WBParaSite" id="nRc.2.0.1.t12793-RA">
    <property type="protein sequence ID" value="nRc.2.0.1.t12793-RA"/>
    <property type="gene ID" value="nRc.2.0.1.g12793"/>
</dbReference>
<dbReference type="AlphaFoldDB" id="A0A915IFV6"/>
<name>A0A915IFV6_ROMCU</name>
<accession>A0A915IFV6</accession>